<dbReference type="PANTHER" id="PTHR12824">
    <property type="entry name" value="GROUP XII SECRETORY PHOSPHOLIPASE A2 FAMILY MEMBER"/>
    <property type="match status" value="1"/>
</dbReference>
<keyword evidence="3" id="KW-0472">Membrane</keyword>
<organism evidence="4 6">
    <name type="scientific">Agrilus planipennis</name>
    <name type="common">Emerald ash borer</name>
    <name type="synonym">Agrilus marcopoli</name>
    <dbReference type="NCBI Taxonomy" id="224129"/>
    <lineage>
        <taxon>Eukaryota</taxon>
        <taxon>Metazoa</taxon>
        <taxon>Ecdysozoa</taxon>
        <taxon>Arthropoda</taxon>
        <taxon>Hexapoda</taxon>
        <taxon>Insecta</taxon>
        <taxon>Pterygota</taxon>
        <taxon>Neoptera</taxon>
        <taxon>Endopterygota</taxon>
        <taxon>Coleoptera</taxon>
        <taxon>Polyphaga</taxon>
        <taxon>Elateriformia</taxon>
        <taxon>Buprestoidea</taxon>
        <taxon>Buprestidae</taxon>
        <taxon>Agrilinae</taxon>
        <taxon>Agrilus</taxon>
    </lineage>
</organism>
<proteinExistence type="predicted"/>
<dbReference type="InterPro" id="IPR010711">
    <property type="entry name" value="PLA2G12"/>
</dbReference>
<dbReference type="GO" id="GO:0006644">
    <property type="term" value="P:phospholipid metabolic process"/>
    <property type="evidence" value="ECO:0007669"/>
    <property type="project" value="InterPro"/>
</dbReference>
<keyword evidence="3" id="KW-1133">Transmembrane helix</keyword>
<reference evidence="5 6" key="1">
    <citation type="submission" date="2025-04" db="UniProtKB">
        <authorList>
            <consortium name="RefSeq"/>
        </authorList>
    </citation>
    <scope>IDENTIFICATION</scope>
    <source>
        <tissue evidence="5 6">Entire body</tissue>
    </source>
</reference>
<dbReference type="GO" id="GO:0004623">
    <property type="term" value="F:phospholipase A2 activity"/>
    <property type="evidence" value="ECO:0007669"/>
    <property type="project" value="InterPro"/>
</dbReference>
<evidence type="ECO:0000313" key="4">
    <source>
        <dbReference type="Proteomes" id="UP000192223"/>
    </source>
</evidence>
<dbReference type="InterPro" id="IPR036444">
    <property type="entry name" value="PLipase_A2_dom_sf"/>
</dbReference>
<gene>
    <name evidence="6" type="primary">LOC108736065</name>
    <name evidence="5" type="synonym">LOC108736064</name>
</gene>
<dbReference type="GO" id="GO:0005509">
    <property type="term" value="F:calcium ion binding"/>
    <property type="evidence" value="ECO:0007669"/>
    <property type="project" value="InterPro"/>
</dbReference>
<dbReference type="OrthoDB" id="3935740at2759"/>
<protein>
    <submittedName>
        <fullName evidence="5 6">Group XIIA secretory phospholipase A2</fullName>
    </submittedName>
</protein>
<dbReference type="KEGG" id="apln:108736064"/>
<evidence type="ECO:0000256" key="1">
    <source>
        <dbReference type="ARBA" id="ARBA00004613"/>
    </source>
</evidence>
<dbReference type="GeneID" id="108736065"/>
<dbReference type="Gene3D" id="1.20.90.10">
    <property type="entry name" value="Phospholipase A2 domain"/>
    <property type="match status" value="1"/>
</dbReference>
<comment type="subcellular location">
    <subcellularLocation>
        <location evidence="1">Secreted</location>
    </subcellularLocation>
</comment>
<dbReference type="RefSeq" id="XP_018323845.1">
    <property type="nucleotide sequence ID" value="XM_018468343.1"/>
</dbReference>
<dbReference type="SUPFAM" id="SSF48619">
    <property type="entry name" value="Phospholipase A2, PLA2"/>
    <property type="match status" value="1"/>
</dbReference>
<dbReference type="GO" id="GO:0050482">
    <property type="term" value="P:arachidonate secretion"/>
    <property type="evidence" value="ECO:0007669"/>
    <property type="project" value="InterPro"/>
</dbReference>
<evidence type="ECO:0000256" key="3">
    <source>
        <dbReference type="SAM" id="Phobius"/>
    </source>
</evidence>
<dbReference type="KEGG" id="apln:108736065"/>
<dbReference type="Pfam" id="PF06951">
    <property type="entry name" value="PLA2G12"/>
    <property type="match status" value="1"/>
</dbReference>
<dbReference type="AlphaFoldDB" id="A0A1W4WIS5"/>
<evidence type="ECO:0000313" key="5">
    <source>
        <dbReference type="RefSeq" id="XP_018323845.1"/>
    </source>
</evidence>
<accession>A0A1W4WIS5</accession>
<keyword evidence="4" id="KW-1185">Reference proteome</keyword>
<sequence>MDIPYGKIVIYCLTFIAYIYLGFGSGILENLRDAVLAAENVFGDVLQNVVTVAKNFKSIHEVFDAAVEENCVFKCPTAGVKPVPNRNHIPKGNGCGSLGLKIDSQYLPVGEMTKCCDQHDICYDTCNKDKELCDLEFRRCLYKYCESYKPTVGETIVKTCKGAAKTLFTGTMALGCKSYLDAQKEACYCPPTYGWKQKRKKYSAGDEL</sequence>
<dbReference type="PROSITE" id="PS00118">
    <property type="entry name" value="PA2_HIS"/>
    <property type="match status" value="1"/>
</dbReference>
<keyword evidence="2" id="KW-0964">Secreted</keyword>
<evidence type="ECO:0000313" key="6">
    <source>
        <dbReference type="RefSeq" id="XP_018323846.1"/>
    </source>
</evidence>
<name>A0A1W4WIS5_AGRPL</name>
<dbReference type="GeneID" id="108736064"/>
<dbReference type="PANTHER" id="PTHR12824:SF8">
    <property type="entry name" value="GXIVSPLA2, ISOFORM A"/>
    <property type="match status" value="1"/>
</dbReference>
<dbReference type="RefSeq" id="XP_018323846.1">
    <property type="nucleotide sequence ID" value="XM_018468344.2"/>
</dbReference>
<evidence type="ECO:0000256" key="2">
    <source>
        <dbReference type="ARBA" id="ARBA00022525"/>
    </source>
</evidence>
<dbReference type="Proteomes" id="UP000192223">
    <property type="component" value="Unplaced"/>
</dbReference>
<keyword evidence="3" id="KW-0812">Transmembrane</keyword>
<dbReference type="GO" id="GO:0016042">
    <property type="term" value="P:lipid catabolic process"/>
    <property type="evidence" value="ECO:0007669"/>
    <property type="project" value="InterPro"/>
</dbReference>
<dbReference type="STRING" id="224129.A0A1W4WIS5"/>
<dbReference type="GO" id="GO:0005576">
    <property type="term" value="C:extracellular region"/>
    <property type="evidence" value="ECO:0007669"/>
    <property type="project" value="UniProtKB-SubCell"/>
</dbReference>
<feature type="transmembrane region" description="Helical" evidence="3">
    <location>
        <begin position="6"/>
        <end position="23"/>
    </location>
</feature>
<dbReference type="InterPro" id="IPR033113">
    <property type="entry name" value="PLA2_histidine"/>
</dbReference>